<proteinExistence type="predicted"/>
<gene>
    <name evidence="2" type="ORF">D3H65_26385</name>
</gene>
<keyword evidence="1" id="KW-0732">Signal</keyword>
<name>A0A3B7MV91_9BACT</name>
<accession>A0A3B7MV91</accession>
<keyword evidence="3" id="KW-1185">Reference proteome</keyword>
<protein>
    <submittedName>
        <fullName evidence="2">Uncharacterized protein</fullName>
    </submittedName>
</protein>
<reference evidence="2 3" key="1">
    <citation type="submission" date="2018-09" db="EMBL/GenBank/DDBJ databases">
        <title>Genome sequencing of strain 6GH32-13.</title>
        <authorList>
            <person name="Weon H.-Y."/>
            <person name="Heo J."/>
            <person name="Kwon S.-W."/>
        </authorList>
    </citation>
    <scope>NUCLEOTIDE SEQUENCE [LARGE SCALE GENOMIC DNA]</scope>
    <source>
        <strain evidence="2 3">5GH32-13</strain>
    </source>
</reference>
<feature type="chain" id="PRO_5017714408" evidence="1">
    <location>
        <begin position="21"/>
        <end position="736"/>
    </location>
</feature>
<organism evidence="2 3">
    <name type="scientific">Paraflavitalea soli</name>
    <dbReference type="NCBI Taxonomy" id="2315862"/>
    <lineage>
        <taxon>Bacteria</taxon>
        <taxon>Pseudomonadati</taxon>
        <taxon>Bacteroidota</taxon>
        <taxon>Chitinophagia</taxon>
        <taxon>Chitinophagales</taxon>
        <taxon>Chitinophagaceae</taxon>
        <taxon>Paraflavitalea</taxon>
    </lineage>
</organism>
<sequence length="736" mass="83604">MKPYILASSILLLIASAGQGQTSAPPFKIAMQRVLWHENIDKQQIRIYASVTKTVSDESVMLQITDAIGRQVDELQEQLEGDSLLSNMAKIKYLRIVESTLQQYGNRQGKKDFPAASAPALIRGLAEGIERDRKGESIEPVVRVSDYGVGKMLVDGISVFSNDNPGIAPSRIDLIRKYCGLHPDEILQELRKTPNVPFADSLLKIAAHRDIRKFYDYAQARGTLANRIASHSDTLVRTISRMANSRNGQLYFPFLDNLIRGRITLQEIDSVKDNDFSYFRLLVKTRIEYAGRLLPPVRDTATELKALTEMMARKARQLFVREINALHDVNDPNVRFRSLDKLTPQELYYVAVLSEDEIYTSSYVSGVYPRIFQRMPNPRGDSLLMSVNGDYFRKFIKMAAGYNTLNNFLGTMGKEEAETLMKAFVIGLERKKNDRDDDLEDAVDVADSYSSIMDKNKELASFILNEVRWNYDKNVQDNNKRGVVIYNLLKILFESADTSRKIDLSAMLGIPSIYGQDYKSLTDDSGRVIQQVFFYGDEDKDGQNSFINFMGMFRNKAEWKVEDKPEWVSIRSAKGKPVYIYANKPLYKPEEDLDEKAQLKLIEYLEKRNMQPTVVVHRGHSYHLPYTLKKLAPTARIVVLGSCGGYNNLNEVLTICRDAHIISSKQVGTKTVNEPILEAINANLVAGKNIDWINMWKDLGGRFKNGAAKEKFDDYIPPYKNLGAIFIKAYRKAMGE</sequence>
<dbReference type="Proteomes" id="UP000263900">
    <property type="component" value="Chromosome"/>
</dbReference>
<evidence type="ECO:0000313" key="3">
    <source>
        <dbReference type="Proteomes" id="UP000263900"/>
    </source>
</evidence>
<dbReference type="KEGG" id="pseg:D3H65_26385"/>
<dbReference type="RefSeq" id="WP_119053169.1">
    <property type="nucleotide sequence ID" value="NZ_CP032157.1"/>
</dbReference>
<feature type="signal peptide" evidence="1">
    <location>
        <begin position="1"/>
        <end position="20"/>
    </location>
</feature>
<dbReference type="AlphaFoldDB" id="A0A3B7MV91"/>
<evidence type="ECO:0000313" key="2">
    <source>
        <dbReference type="EMBL" id="AXY77293.1"/>
    </source>
</evidence>
<dbReference type="OrthoDB" id="620210at2"/>
<evidence type="ECO:0000256" key="1">
    <source>
        <dbReference type="SAM" id="SignalP"/>
    </source>
</evidence>
<dbReference type="EMBL" id="CP032157">
    <property type="protein sequence ID" value="AXY77293.1"/>
    <property type="molecule type" value="Genomic_DNA"/>
</dbReference>